<sequence length="195" mass="22200">MSDGSEYGRVRRGRNWSYWWLQRPWWARGVLAGLLFGMVMFLFWWARDDDNNPAGQIIGATVSAVLFAIGMGLFIRSQERRIFQAHGQVLTREERITVVRSADAGRWPHDPRLHPFVSRLVEQRLSRKLTPAVEIAVFGLLLAVAVLNVFLNGPWWWLAVAFWAIVGPSSMRSTRRSRTAARALREVGEPGQVTG</sequence>
<feature type="transmembrane region" description="Helical" evidence="1">
    <location>
        <begin position="155"/>
        <end position="171"/>
    </location>
</feature>
<evidence type="ECO:0000313" key="2">
    <source>
        <dbReference type="EMBL" id="MCY1141428.1"/>
    </source>
</evidence>
<feature type="transmembrane region" description="Helical" evidence="1">
    <location>
        <begin position="25"/>
        <end position="45"/>
    </location>
</feature>
<name>A0ABT4B4J7_9ACTN</name>
<dbReference type="EMBL" id="JAPNTZ010000009">
    <property type="protein sequence ID" value="MCY1141428.1"/>
    <property type="molecule type" value="Genomic_DNA"/>
</dbReference>
<keyword evidence="1" id="KW-0472">Membrane</keyword>
<reference evidence="2" key="1">
    <citation type="submission" date="2022-11" db="EMBL/GenBank/DDBJ databases">
        <authorList>
            <person name="Somphong A."/>
            <person name="Phongsopitanun W."/>
        </authorList>
    </citation>
    <scope>NUCLEOTIDE SEQUENCE</scope>
    <source>
        <strain evidence="2">Pm04-4</strain>
    </source>
</reference>
<proteinExistence type="predicted"/>
<comment type="caution">
    <text evidence="2">The sequence shown here is derived from an EMBL/GenBank/DDBJ whole genome shotgun (WGS) entry which is preliminary data.</text>
</comment>
<protein>
    <recommendedName>
        <fullName evidence="4">Integral membrane protein</fullName>
    </recommendedName>
</protein>
<keyword evidence="3" id="KW-1185">Reference proteome</keyword>
<evidence type="ECO:0000256" key="1">
    <source>
        <dbReference type="SAM" id="Phobius"/>
    </source>
</evidence>
<keyword evidence="1" id="KW-1133">Transmembrane helix</keyword>
<evidence type="ECO:0008006" key="4">
    <source>
        <dbReference type="Google" id="ProtNLM"/>
    </source>
</evidence>
<evidence type="ECO:0000313" key="3">
    <source>
        <dbReference type="Proteomes" id="UP001151002"/>
    </source>
</evidence>
<dbReference type="RefSeq" id="WP_267565811.1">
    <property type="nucleotide sequence ID" value="NZ_JAPNTZ010000009.1"/>
</dbReference>
<organism evidence="2 3">
    <name type="scientific">Paractinoplanes pyxinae</name>
    <dbReference type="NCBI Taxonomy" id="2997416"/>
    <lineage>
        <taxon>Bacteria</taxon>
        <taxon>Bacillati</taxon>
        <taxon>Actinomycetota</taxon>
        <taxon>Actinomycetes</taxon>
        <taxon>Micromonosporales</taxon>
        <taxon>Micromonosporaceae</taxon>
        <taxon>Paractinoplanes</taxon>
    </lineage>
</organism>
<dbReference type="Proteomes" id="UP001151002">
    <property type="component" value="Unassembled WGS sequence"/>
</dbReference>
<gene>
    <name evidence="2" type="ORF">OWR29_25815</name>
</gene>
<keyword evidence="1" id="KW-0812">Transmembrane</keyword>
<feature type="transmembrane region" description="Helical" evidence="1">
    <location>
        <begin position="57"/>
        <end position="75"/>
    </location>
</feature>
<feature type="transmembrane region" description="Helical" evidence="1">
    <location>
        <begin position="129"/>
        <end position="149"/>
    </location>
</feature>
<accession>A0ABT4B4J7</accession>